<dbReference type="EMBL" id="LXHC01000023">
    <property type="protein sequence ID" value="OAU95463.1"/>
    <property type="molecule type" value="Genomic_DNA"/>
</dbReference>
<dbReference type="EMBL" id="LXHC01000014">
    <property type="protein sequence ID" value="OAU96781.1"/>
    <property type="molecule type" value="Genomic_DNA"/>
</dbReference>
<name>A0A198UJC7_MORCA</name>
<evidence type="ECO:0000313" key="10">
    <source>
        <dbReference type="EMBL" id="OAU98149.1"/>
    </source>
</evidence>
<dbReference type="Pfam" id="PF03400">
    <property type="entry name" value="DDE_Tnp_IS1"/>
    <property type="match status" value="1"/>
</dbReference>
<comment type="caution">
    <text evidence="8">The sequence shown here is derived from an EMBL/GenBank/DDBJ whole genome shotgun (WGS) entry which is preliminary data.</text>
</comment>
<keyword evidence="4" id="KW-0233">DNA recombination</keyword>
<dbReference type="InterPro" id="IPR051354">
    <property type="entry name" value="Transposase_27_IS1"/>
</dbReference>
<dbReference type="GO" id="GO:0006313">
    <property type="term" value="P:DNA transposition"/>
    <property type="evidence" value="ECO:0007669"/>
    <property type="project" value="InterPro"/>
</dbReference>
<evidence type="ECO:0000313" key="11">
    <source>
        <dbReference type="Proteomes" id="UP000078228"/>
    </source>
</evidence>
<organism evidence="8 11">
    <name type="scientific">Moraxella catarrhalis</name>
    <name type="common">Branhamella catarrhalis</name>
    <dbReference type="NCBI Taxonomy" id="480"/>
    <lineage>
        <taxon>Bacteria</taxon>
        <taxon>Pseudomonadati</taxon>
        <taxon>Pseudomonadota</taxon>
        <taxon>Gammaproteobacteria</taxon>
        <taxon>Moraxellales</taxon>
        <taxon>Moraxellaceae</taxon>
        <taxon>Moraxella</taxon>
    </lineage>
</organism>
<dbReference type="EMBL" id="LXHC01000018">
    <property type="protein sequence ID" value="OAU96440.1"/>
    <property type="molecule type" value="Genomic_DNA"/>
</dbReference>
<accession>A0A198UJC7</accession>
<comment type="similarity">
    <text evidence="2">Belongs to the transposase 27 family.</text>
</comment>
<keyword evidence="11" id="KW-1185">Reference proteome</keyword>
<dbReference type="EMBL" id="LXHC01000003">
    <property type="protein sequence ID" value="OAU98149.1"/>
    <property type="molecule type" value="Genomic_DNA"/>
</dbReference>
<dbReference type="GO" id="GO:0004803">
    <property type="term" value="F:transposase activity"/>
    <property type="evidence" value="ECO:0007669"/>
    <property type="project" value="InterPro"/>
</dbReference>
<dbReference type="RefSeq" id="WP_064610320.1">
    <property type="nucleotide sequence ID" value="NZ_LXHB01000032.1"/>
</dbReference>
<proteinExistence type="inferred from homology"/>
<keyword evidence="3" id="KW-0815">Transposition</keyword>
<protein>
    <submittedName>
        <fullName evidence="8">Mobile element protein</fullName>
    </submittedName>
</protein>
<evidence type="ECO:0000313" key="9">
    <source>
        <dbReference type="EMBL" id="OAU96781.1"/>
    </source>
</evidence>
<dbReference type="OrthoDB" id="9783238at2"/>
<evidence type="ECO:0000256" key="2">
    <source>
        <dbReference type="ARBA" id="ARBA00008841"/>
    </source>
</evidence>
<dbReference type="InterPro" id="IPR005063">
    <property type="entry name" value="Transposase_27"/>
</dbReference>
<evidence type="ECO:0000256" key="3">
    <source>
        <dbReference type="ARBA" id="ARBA00022578"/>
    </source>
</evidence>
<evidence type="ECO:0000313" key="6">
    <source>
        <dbReference type="EMBL" id="OAU95463.1"/>
    </source>
</evidence>
<dbReference type="PANTHER" id="PTHR33293">
    <property type="entry name" value="INSERTION ELEMENT IS1 1 PROTEIN INSB-RELATED"/>
    <property type="match status" value="1"/>
</dbReference>
<dbReference type="GO" id="GO:0003677">
    <property type="term" value="F:DNA binding"/>
    <property type="evidence" value="ECO:0007669"/>
    <property type="project" value="InterPro"/>
</dbReference>
<evidence type="ECO:0000313" key="8">
    <source>
        <dbReference type="EMBL" id="OAU96440.1"/>
    </source>
</evidence>
<dbReference type="EMBL" id="LXHC01000020">
    <property type="protein sequence ID" value="OAU96043.1"/>
    <property type="molecule type" value="Genomic_DNA"/>
</dbReference>
<comment type="function">
    <text evidence="1">Absolutely required for transposition of IS1.</text>
</comment>
<dbReference type="PATRIC" id="fig|480.237.peg.1366"/>
<evidence type="ECO:0000313" key="7">
    <source>
        <dbReference type="EMBL" id="OAU96043.1"/>
    </source>
</evidence>
<evidence type="ECO:0000256" key="4">
    <source>
        <dbReference type="ARBA" id="ARBA00023172"/>
    </source>
</evidence>
<gene>
    <name evidence="10" type="ORF">AO384_0167</name>
    <name evidence="9" type="ORF">AO384_0803</name>
    <name evidence="8" type="ORF">AO384_0944</name>
    <name evidence="7" type="ORF">AO384_1080</name>
    <name evidence="5" type="ORF">AO384_1384</name>
    <name evidence="6" type="ORF">AO384_1392</name>
</gene>
<reference evidence="8 11" key="1">
    <citation type="journal article" date="2016" name="Genome Biol. Evol.">
        <title>Comparative Genomic Analyses of the Moraxella catarrhalis Serosensitive and Seroresistant Lineages Demonstrate Their Independent Evolution.</title>
        <authorList>
            <person name="Earl J.P."/>
            <person name="de Vries S.P."/>
            <person name="Ahmed A."/>
            <person name="Powell E."/>
            <person name="Schultz M.P."/>
            <person name="Hermans P.W."/>
            <person name="Hill D.J."/>
            <person name="Zhou Z."/>
            <person name="Constantinidou C.I."/>
            <person name="Hu F.Z."/>
            <person name="Bootsma H.J."/>
            <person name="Ehrlich G.D."/>
        </authorList>
    </citation>
    <scope>NUCLEOTIDE SEQUENCE [LARGE SCALE GENOMIC DNA]</scope>
    <source>
        <strain evidence="8 11">Z7542</strain>
    </source>
</reference>
<dbReference type="NCBIfam" id="NF033558">
    <property type="entry name" value="transpos_IS1"/>
    <property type="match status" value="1"/>
</dbReference>
<dbReference type="AlphaFoldDB" id="A0A198UJC7"/>
<dbReference type="Proteomes" id="UP000078228">
    <property type="component" value="Unassembled WGS sequence"/>
</dbReference>
<sequence>MQITLYINCPACLGDSIKKNGKKSYGKQNYQCKDCRRQFIGDHALSYLGCHSQKESKIRQLMVRGSGIRDITCVERISQGKVLATLEKCNYRLIPKQSHYDQLEVDELWTFVGKKSNKQWLIYAYHRQTGEIVAYVWGKRDLKTVKRLSAKLQALGVTCAVIASDNWDSFVTGFKGFTQRIGKFFTVGIEGNNCRIRHRIKRAVRRSCNFFKKLENHFKAFDLVFFYINNGYV</sequence>
<dbReference type="PANTHER" id="PTHR33293:SF1">
    <property type="entry name" value="INSERTION ELEMENT IS1 1 PROTEIN INSB-RELATED"/>
    <property type="match status" value="1"/>
</dbReference>
<evidence type="ECO:0000313" key="5">
    <source>
        <dbReference type="EMBL" id="OAU95455.1"/>
    </source>
</evidence>
<evidence type="ECO:0000256" key="1">
    <source>
        <dbReference type="ARBA" id="ARBA00004091"/>
    </source>
</evidence>
<dbReference type="EMBL" id="LXHC01000023">
    <property type="protein sequence ID" value="OAU95455.1"/>
    <property type="molecule type" value="Genomic_DNA"/>
</dbReference>